<evidence type="ECO:0000259" key="8">
    <source>
        <dbReference type="Pfam" id="PF02601"/>
    </source>
</evidence>
<dbReference type="NCBIfam" id="TIGR00237">
    <property type="entry name" value="xseA"/>
    <property type="match status" value="1"/>
</dbReference>
<dbReference type="eggNOG" id="COG1570">
    <property type="taxonomic scope" value="Bacteria"/>
</dbReference>
<protein>
    <recommendedName>
        <fullName evidence="5">Exodeoxyribonuclease 7 large subunit</fullName>
        <ecNumber evidence="5">3.1.11.6</ecNumber>
    </recommendedName>
    <alternativeName>
        <fullName evidence="5">Exodeoxyribonuclease VII large subunit</fullName>
        <shortName evidence="5">Exonuclease VII large subunit</shortName>
    </alternativeName>
</protein>
<dbReference type="GO" id="GO:0003676">
    <property type="term" value="F:nucleic acid binding"/>
    <property type="evidence" value="ECO:0007669"/>
    <property type="project" value="InterPro"/>
</dbReference>
<feature type="coiled-coil region" evidence="7">
    <location>
        <begin position="257"/>
        <end position="302"/>
    </location>
</feature>
<keyword evidence="7" id="KW-0175">Coiled coil</keyword>
<comment type="subcellular location">
    <subcellularLocation>
        <location evidence="5 6">Cytoplasm</location>
    </subcellularLocation>
</comment>
<evidence type="ECO:0000256" key="4">
    <source>
        <dbReference type="ARBA" id="ARBA00022839"/>
    </source>
</evidence>
<evidence type="ECO:0000256" key="3">
    <source>
        <dbReference type="ARBA" id="ARBA00022801"/>
    </source>
</evidence>
<keyword evidence="3 5" id="KW-0378">Hydrolase</keyword>
<dbReference type="Proteomes" id="UP000008633">
    <property type="component" value="Chromosome"/>
</dbReference>
<reference evidence="11" key="2">
    <citation type="submission" date="2011-01" db="EMBL/GenBank/DDBJ databases">
        <title>The complete genome of Nitratifractor salsuginis DSM 16511.</title>
        <authorList>
            <consortium name="US DOE Joint Genome Institute (JGI-PGF)"/>
            <person name="Lucas S."/>
            <person name="Copeland A."/>
            <person name="Lapidus A."/>
            <person name="Bruce D."/>
            <person name="Goodwin L."/>
            <person name="Pitluck S."/>
            <person name="Kyrpides N."/>
            <person name="Mavromatis K."/>
            <person name="Ivanova N."/>
            <person name="Mikhailova N."/>
            <person name="Zeytun A."/>
            <person name="Detter J.C."/>
            <person name="Tapia R."/>
            <person name="Han C."/>
            <person name="Land M."/>
            <person name="Hauser L."/>
            <person name="Markowitz V."/>
            <person name="Cheng J.-F."/>
            <person name="Hugenholtz P."/>
            <person name="Woyke T."/>
            <person name="Wu D."/>
            <person name="Tindall B."/>
            <person name="Schuetze A."/>
            <person name="Brambilla E."/>
            <person name="Klenk H.-P."/>
            <person name="Eisen J.A."/>
        </authorList>
    </citation>
    <scope>NUCLEOTIDE SEQUENCE [LARGE SCALE GENOMIC DNA]</scope>
    <source>
        <strain evidence="11">DSM 16511 / JCM 12458 / E9I37-1</strain>
    </source>
</reference>
<feature type="domain" description="Exonuclease VII large subunit C-terminal" evidence="8">
    <location>
        <begin position="120"/>
        <end position="369"/>
    </location>
</feature>
<dbReference type="GO" id="GO:0006308">
    <property type="term" value="P:DNA catabolic process"/>
    <property type="evidence" value="ECO:0007669"/>
    <property type="project" value="UniProtKB-UniRule"/>
</dbReference>
<comment type="function">
    <text evidence="5">Bidirectionally degrades single-stranded DNA into large acid-insoluble oligonucleotides, which are then degraded further into small acid-soluble oligonucleotides.</text>
</comment>
<dbReference type="HAMAP" id="MF_00378">
    <property type="entry name" value="Exonuc_7_L"/>
    <property type="match status" value="1"/>
</dbReference>
<keyword evidence="4 5" id="KW-0269">Exonuclease</keyword>
<dbReference type="STRING" id="749222.Nitsa_1693"/>
<dbReference type="GO" id="GO:0009318">
    <property type="term" value="C:exodeoxyribonuclease VII complex"/>
    <property type="evidence" value="ECO:0007669"/>
    <property type="project" value="UniProtKB-UniRule"/>
</dbReference>
<dbReference type="Pfam" id="PF13742">
    <property type="entry name" value="tRNA_anti_2"/>
    <property type="match status" value="1"/>
</dbReference>
<dbReference type="InterPro" id="IPR003753">
    <property type="entry name" value="Exonuc_VII_L"/>
</dbReference>
<dbReference type="InterPro" id="IPR020579">
    <property type="entry name" value="Exonuc_VII_lsu_C"/>
</dbReference>
<proteinExistence type="inferred from homology"/>
<dbReference type="OrthoDB" id="9802795at2"/>
<organism evidence="10 11">
    <name type="scientific">Nitratifractor salsuginis (strain DSM 16511 / JCM 12458 / E9I37-1)</name>
    <dbReference type="NCBI Taxonomy" id="749222"/>
    <lineage>
        <taxon>Bacteria</taxon>
        <taxon>Pseudomonadati</taxon>
        <taxon>Campylobacterota</taxon>
        <taxon>Epsilonproteobacteria</taxon>
        <taxon>Campylobacterales</taxon>
        <taxon>Sulfurovaceae</taxon>
        <taxon>Nitratifractor</taxon>
    </lineage>
</organism>
<evidence type="ECO:0000256" key="7">
    <source>
        <dbReference type="SAM" id="Coils"/>
    </source>
</evidence>
<dbReference type="PANTHER" id="PTHR30008">
    <property type="entry name" value="EXODEOXYRIBONUCLEASE 7 LARGE SUBUNIT"/>
    <property type="match status" value="1"/>
</dbReference>
<comment type="subunit">
    <text evidence="5">Heterooligomer composed of large and small subunits.</text>
</comment>
<evidence type="ECO:0000313" key="11">
    <source>
        <dbReference type="Proteomes" id="UP000008633"/>
    </source>
</evidence>
<evidence type="ECO:0000256" key="2">
    <source>
        <dbReference type="ARBA" id="ARBA00022722"/>
    </source>
</evidence>
<evidence type="ECO:0000256" key="5">
    <source>
        <dbReference type="HAMAP-Rule" id="MF_00378"/>
    </source>
</evidence>
<reference evidence="10 11" key="1">
    <citation type="journal article" date="2011" name="Stand. Genomic Sci.">
        <title>Complete genome sequence of Nitratifractor salsuginis type strain (E9I37-1).</title>
        <authorList>
            <person name="Anderson I."/>
            <person name="Sikorski J."/>
            <person name="Zeytun A."/>
            <person name="Nolan M."/>
            <person name="Lapidus A."/>
            <person name="Lucas S."/>
            <person name="Hammon N."/>
            <person name="Deshpande S."/>
            <person name="Cheng J.F."/>
            <person name="Tapia R."/>
            <person name="Han C."/>
            <person name="Goodwin L."/>
            <person name="Pitluck S."/>
            <person name="Liolios K."/>
            <person name="Pagani I."/>
            <person name="Ivanova N."/>
            <person name="Huntemann M."/>
            <person name="Mavromatis K."/>
            <person name="Ovchinikova G."/>
            <person name="Pati A."/>
            <person name="Chen A."/>
            <person name="Palaniappan K."/>
            <person name="Land M."/>
            <person name="Hauser L."/>
            <person name="Brambilla E.M."/>
            <person name="Ngatchou-Djao O.D."/>
            <person name="Rohde M."/>
            <person name="Tindall B.J."/>
            <person name="Goker M."/>
            <person name="Detter J.C."/>
            <person name="Woyke T."/>
            <person name="Bristow J."/>
            <person name="Eisen J.A."/>
            <person name="Markowitz V."/>
            <person name="Hugenholtz P."/>
            <person name="Klenk H.P."/>
            <person name="Kyrpides N.C."/>
        </authorList>
    </citation>
    <scope>NUCLEOTIDE SEQUENCE [LARGE SCALE GENOMIC DNA]</scope>
    <source>
        <strain evidence="11">DSM 16511 / JCM 12458 / E9I37-1</strain>
    </source>
</reference>
<dbReference type="PANTHER" id="PTHR30008:SF0">
    <property type="entry name" value="EXODEOXYRIBONUCLEASE 7 LARGE SUBUNIT"/>
    <property type="match status" value="1"/>
</dbReference>
<dbReference type="Pfam" id="PF02601">
    <property type="entry name" value="Exonuc_VII_L"/>
    <property type="match status" value="1"/>
</dbReference>
<dbReference type="EC" id="3.1.11.6" evidence="5"/>
<dbReference type="GO" id="GO:0008855">
    <property type="term" value="F:exodeoxyribonuclease VII activity"/>
    <property type="evidence" value="ECO:0007669"/>
    <property type="project" value="UniProtKB-UniRule"/>
</dbReference>
<sequence length="421" mass="48004">MNLITVSALNEKIKSLLEATFMHIRLEGEIASVTYHSSGHIYFSVKDDRSTLRCVMWRSNAARLKFRLEKGAHVVIDGSVGVYTPRGEYQMIAVSVEPYGRGALAVAFEQLKKRLEAQGYFAAERKKPLPRYPRRIALVTAVGGAALQDMLKIARRRWPLTELIVVDTLVQGEGAAESIARAIAYADTLGADIIVTGRGGGSAEDLWAFNEEAVAEAIFQAQTPVVSAVGHEVDTLISDFVADLRAPTPSAAMEMILPDQNELLRTLDERADRLRRRMRELLRSSEERLRREEEALKRASILSRLQSALEEFARLRRDYREVIRYRLSQFEGELLPLQRRCDETIRRQLARQEGRVKILEEQLRLQNPRQRTREGWAEVSLDGRRVPLEHLDPEMEFQLTDAQSRLRARVLHKEPLDTKVR</sequence>
<name>E6X177_NITSE</name>
<dbReference type="GO" id="GO:0005737">
    <property type="term" value="C:cytoplasm"/>
    <property type="evidence" value="ECO:0007669"/>
    <property type="project" value="UniProtKB-SubCell"/>
</dbReference>
<keyword evidence="11" id="KW-1185">Reference proteome</keyword>
<dbReference type="EMBL" id="CP002452">
    <property type="protein sequence ID" value="ADV46939.1"/>
    <property type="molecule type" value="Genomic_DNA"/>
</dbReference>
<dbReference type="InterPro" id="IPR025824">
    <property type="entry name" value="OB-fold_nuc-bd_dom"/>
</dbReference>
<gene>
    <name evidence="5" type="primary">xseA</name>
    <name evidence="10" type="ordered locus">Nitsa_1693</name>
</gene>
<dbReference type="CDD" id="cd04489">
    <property type="entry name" value="ExoVII_LU_OBF"/>
    <property type="match status" value="1"/>
</dbReference>
<accession>E6X177</accession>
<dbReference type="HOGENOM" id="CLU_023625_2_0_7"/>
<comment type="catalytic activity">
    <reaction evidence="5 6">
        <text>Exonucleolytic cleavage in either 5'- to 3'- or 3'- to 5'-direction to yield nucleoside 5'-phosphates.</text>
        <dbReference type="EC" id="3.1.11.6"/>
    </reaction>
</comment>
<evidence type="ECO:0000256" key="1">
    <source>
        <dbReference type="ARBA" id="ARBA00022490"/>
    </source>
</evidence>
<feature type="domain" description="OB-fold nucleic acid binding" evidence="9">
    <location>
        <begin position="4"/>
        <end position="96"/>
    </location>
</feature>
<keyword evidence="1 5" id="KW-0963">Cytoplasm</keyword>
<keyword evidence="2 5" id="KW-0540">Nuclease</keyword>
<evidence type="ECO:0000259" key="9">
    <source>
        <dbReference type="Pfam" id="PF13742"/>
    </source>
</evidence>
<evidence type="ECO:0000256" key="6">
    <source>
        <dbReference type="RuleBase" id="RU004355"/>
    </source>
</evidence>
<comment type="similarity">
    <text evidence="5 6">Belongs to the XseA family.</text>
</comment>
<dbReference type="KEGG" id="nsa:Nitsa_1693"/>
<dbReference type="AlphaFoldDB" id="E6X177"/>
<evidence type="ECO:0000313" key="10">
    <source>
        <dbReference type="EMBL" id="ADV46939.1"/>
    </source>
</evidence>
<dbReference type="RefSeq" id="WP_013554625.1">
    <property type="nucleotide sequence ID" value="NC_014935.1"/>
</dbReference>